<dbReference type="EMBL" id="QXFT01000498">
    <property type="protein sequence ID" value="KAE9342277.1"/>
    <property type="molecule type" value="Genomic_DNA"/>
</dbReference>
<dbReference type="Gene3D" id="1.25.40.20">
    <property type="entry name" value="Ankyrin repeat-containing domain"/>
    <property type="match status" value="1"/>
</dbReference>
<sequence>MAKPSLPLLTTVVTTAIVVCRECLPGYDVDSLSHVVGLLDGYLNTFSSNWTVPRACNAGLSLRALEYLTTRDPDWGDGKDAAYVAVTKKSLHVLKWLNECYPDRTSWGGLHGRCLLNKAAEVGDLSVLQWLHANRSEKCTAYAMSIAASNGDLAMVQWLHENRREGCTKQAMDDAAANGHLAVVEWLHANRKERCTEDAMDDAAGNGHLEVVRFLHENRREGCTSAAMNLAAGNGHLEVVKWLRVNRTEGQPGTALRVAAEKGQLAVVGWLYDVVREQRRSEACIRGAARAAMQAGHAEVARELEQKLKRQRLE</sequence>
<keyword evidence="6" id="KW-1185">Reference proteome</keyword>
<dbReference type="Pfam" id="PF12796">
    <property type="entry name" value="Ank_2"/>
    <property type="match status" value="2"/>
</dbReference>
<dbReference type="InterPro" id="IPR052050">
    <property type="entry name" value="SecEffector_AnkRepeat"/>
</dbReference>
<evidence type="ECO:0000256" key="1">
    <source>
        <dbReference type="SAM" id="SignalP"/>
    </source>
</evidence>
<dbReference type="InterPro" id="IPR036770">
    <property type="entry name" value="Ankyrin_rpt-contain_sf"/>
</dbReference>
<dbReference type="EMBL" id="QXFU01000429">
    <property type="protein sequence ID" value="KAE9033752.1"/>
    <property type="molecule type" value="Genomic_DNA"/>
</dbReference>
<dbReference type="EMBL" id="QXFV01000485">
    <property type="protein sequence ID" value="KAE9036162.1"/>
    <property type="molecule type" value="Genomic_DNA"/>
</dbReference>
<evidence type="ECO:0000313" key="5">
    <source>
        <dbReference type="Proteomes" id="UP000429607"/>
    </source>
</evidence>
<comment type="caution">
    <text evidence="3">The sequence shown here is derived from an EMBL/GenBank/DDBJ whole genome shotgun (WGS) entry which is preliminary data.</text>
</comment>
<organism evidence="3 5">
    <name type="scientific">Phytophthora rubi</name>
    <dbReference type="NCBI Taxonomy" id="129364"/>
    <lineage>
        <taxon>Eukaryota</taxon>
        <taxon>Sar</taxon>
        <taxon>Stramenopiles</taxon>
        <taxon>Oomycota</taxon>
        <taxon>Peronosporomycetes</taxon>
        <taxon>Peronosporales</taxon>
        <taxon>Peronosporaceae</taxon>
        <taxon>Phytophthora</taxon>
    </lineage>
</organism>
<keyword evidence="1" id="KW-0732">Signal</keyword>
<dbReference type="OrthoDB" id="60283at2759"/>
<reference evidence="5 7" key="1">
    <citation type="submission" date="2018-09" db="EMBL/GenBank/DDBJ databases">
        <title>Genomic investigation of the strawberry pathogen Phytophthora fragariae indicates pathogenicity is determined by transcriptional variation in three key races.</title>
        <authorList>
            <person name="Adams T.M."/>
            <person name="Armitage A.D."/>
            <person name="Sobczyk M.K."/>
            <person name="Bates H.J."/>
            <person name="Dunwell J.M."/>
            <person name="Nellist C.F."/>
            <person name="Harrison R.J."/>
        </authorList>
    </citation>
    <scope>NUCLEOTIDE SEQUENCE [LARGE SCALE GENOMIC DNA]</scope>
    <source>
        <strain evidence="3 5">SCRP249</strain>
        <strain evidence="2 7">SCRP324</strain>
        <strain evidence="4 6">SCRP333</strain>
    </source>
</reference>
<dbReference type="SUPFAM" id="SSF48403">
    <property type="entry name" value="Ankyrin repeat"/>
    <property type="match status" value="1"/>
</dbReference>
<dbReference type="AlphaFoldDB" id="A0A6A3MSU2"/>
<name>A0A6A3MSU2_9STRA</name>
<dbReference type="Proteomes" id="UP000435112">
    <property type="component" value="Unassembled WGS sequence"/>
</dbReference>
<dbReference type="InterPro" id="IPR002110">
    <property type="entry name" value="Ankyrin_rpt"/>
</dbReference>
<gene>
    <name evidence="3" type="ORF">PR001_g8963</name>
    <name evidence="2" type="ORF">PR002_g8502</name>
    <name evidence="4" type="ORF">PR003_g9565</name>
</gene>
<evidence type="ECO:0000313" key="2">
    <source>
        <dbReference type="EMBL" id="KAE9033752.1"/>
    </source>
</evidence>
<dbReference type="PANTHER" id="PTHR46586">
    <property type="entry name" value="ANKYRIN REPEAT-CONTAINING PROTEIN"/>
    <property type="match status" value="1"/>
</dbReference>
<dbReference type="Proteomes" id="UP000429607">
    <property type="component" value="Unassembled WGS sequence"/>
</dbReference>
<evidence type="ECO:0000313" key="3">
    <source>
        <dbReference type="EMBL" id="KAE9036162.1"/>
    </source>
</evidence>
<feature type="chain" id="PRO_5036165175" evidence="1">
    <location>
        <begin position="21"/>
        <end position="314"/>
    </location>
</feature>
<dbReference type="PANTHER" id="PTHR46586:SF3">
    <property type="entry name" value="ANKYRIN REPEAT-CONTAINING PROTEIN"/>
    <property type="match status" value="1"/>
</dbReference>
<evidence type="ECO:0000313" key="7">
    <source>
        <dbReference type="Proteomes" id="UP000435112"/>
    </source>
</evidence>
<evidence type="ECO:0000313" key="4">
    <source>
        <dbReference type="EMBL" id="KAE9342277.1"/>
    </source>
</evidence>
<feature type="signal peptide" evidence="1">
    <location>
        <begin position="1"/>
        <end position="20"/>
    </location>
</feature>
<dbReference type="Proteomes" id="UP000434957">
    <property type="component" value="Unassembled WGS sequence"/>
</dbReference>
<accession>A0A6A3MSU2</accession>
<protein>
    <submittedName>
        <fullName evidence="3">Uncharacterized protein</fullName>
    </submittedName>
</protein>
<evidence type="ECO:0000313" key="6">
    <source>
        <dbReference type="Proteomes" id="UP000434957"/>
    </source>
</evidence>
<proteinExistence type="predicted"/>